<dbReference type="EMBL" id="BMPI01000061">
    <property type="protein sequence ID" value="GGM70463.1"/>
    <property type="molecule type" value="Genomic_DNA"/>
</dbReference>
<keyword evidence="2" id="KW-0812">Transmembrane</keyword>
<evidence type="ECO:0000256" key="1">
    <source>
        <dbReference type="SAM" id="MobiDB-lite"/>
    </source>
</evidence>
<sequence>MEGERPDATGYAQDLRHPPLPHQRPADFFFQPQPQPPRPPQPSRVGVLRIALIAALAVLLGAPPAAIAFETARQDRASTLVGQGAVTSGERGPGRSGGTGPKATPGATKGPAPTTLEGRVRLALSEQGTSLLAGDQDGFLASVDPAVPQLRQHLSKRFASLRQLQVKVWDVSLVGKVDTAADGTATATVFVQYCFVVTTCERMNLQAATRWKVAGKTVTLLDFGTSQDLGPRPWEASELRTAVGDRVVLATTPKYAGRLQSTLSAAERAATLVDRYAKWGPPPSRYVVYLAGPDEWASWYGMKQENWVAGFALPLTADATEIVLNAARVDTKETLDVLRHEFTHVVTLAHVDRAYDHTWWLVEGIAEYVRVRGTGKPFDAMNEVRTFVRSGHWKNNEIAMDDPPEGTSTADVSGRYGIAYLSVQRLADRFGEERMLQFFDLAARQGVSLDEAASTAFGVGWDNVAADCVKNIKSRI</sequence>
<keyword evidence="4" id="KW-1185">Reference proteome</keyword>
<accession>A0A917UA27</accession>
<keyword evidence="2" id="KW-0472">Membrane</keyword>
<dbReference type="Proteomes" id="UP000642070">
    <property type="component" value="Unassembled WGS sequence"/>
</dbReference>
<organism evidence="3 4">
    <name type="scientific">Dactylosporangium sucinum</name>
    <dbReference type="NCBI Taxonomy" id="1424081"/>
    <lineage>
        <taxon>Bacteria</taxon>
        <taxon>Bacillati</taxon>
        <taxon>Actinomycetota</taxon>
        <taxon>Actinomycetes</taxon>
        <taxon>Micromonosporales</taxon>
        <taxon>Micromonosporaceae</taxon>
        <taxon>Dactylosporangium</taxon>
    </lineage>
</organism>
<proteinExistence type="predicted"/>
<evidence type="ECO:0008006" key="5">
    <source>
        <dbReference type="Google" id="ProtNLM"/>
    </source>
</evidence>
<protein>
    <recommendedName>
        <fullName evidence="5">Peptidase MA-like domain-containing protein</fullName>
    </recommendedName>
</protein>
<evidence type="ECO:0000256" key="2">
    <source>
        <dbReference type="SAM" id="Phobius"/>
    </source>
</evidence>
<feature type="compositionally biased region" description="Low complexity" evidence="1">
    <location>
        <begin position="101"/>
        <end position="114"/>
    </location>
</feature>
<evidence type="ECO:0000313" key="4">
    <source>
        <dbReference type="Proteomes" id="UP000642070"/>
    </source>
</evidence>
<dbReference type="RefSeq" id="WP_190255782.1">
    <property type="nucleotide sequence ID" value="NZ_BMPI01000061.1"/>
</dbReference>
<dbReference type="Pfam" id="PF04450">
    <property type="entry name" value="BSP"/>
    <property type="match status" value="1"/>
</dbReference>
<reference evidence="3" key="1">
    <citation type="journal article" date="2014" name="Int. J. Syst. Evol. Microbiol.">
        <title>Complete genome sequence of Corynebacterium casei LMG S-19264T (=DSM 44701T), isolated from a smear-ripened cheese.</title>
        <authorList>
            <consortium name="US DOE Joint Genome Institute (JGI-PGF)"/>
            <person name="Walter F."/>
            <person name="Albersmeier A."/>
            <person name="Kalinowski J."/>
            <person name="Ruckert C."/>
        </authorList>
    </citation>
    <scope>NUCLEOTIDE SEQUENCE</scope>
    <source>
        <strain evidence="3">JCM 19831</strain>
    </source>
</reference>
<feature type="region of interest" description="Disordered" evidence="1">
    <location>
        <begin position="80"/>
        <end position="114"/>
    </location>
</feature>
<keyword evidence="2" id="KW-1133">Transmembrane helix</keyword>
<evidence type="ECO:0000313" key="3">
    <source>
        <dbReference type="EMBL" id="GGM70463.1"/>
    </source>
</evidence>
<feature type="region of interest" description="Disordered" evidence="1">
    <location>
        <begin position="1"/>
        <end position="43"/>
    </location>
</feature>
<feature type="transmembrane region" description="Helical" evidence="2">
    <location>
        <begin position="47"/>
        <end position="69"/>
    </location>
</feature>
<name>A0A917UA27_9ACTN</name>
<dbReference type="InterPro" id="IPR007541">
    <property type="entry name" value="Uncharacterised_BSP"/>
</dbReference>
<gene>
    <name evidence="3" type="ORF">GCM10007977_085330</name>
</gene>
<dbReference type="AlphaFoldDB" id="A0A917UA27"/>
<feature type="compositionally biased region" description="Pro residues" evidence="1">
    <location>
        <begin position="33"/>
        <end position="42"/>
    </location>
</feature>
<comment type="caution">
    <text evidence="3">The sequence shown here is derived from an EMBL/GenBank/DDBJ whole genome shotgun (WGS) entry which is preliminary data.</text>
</comment>
<reference evidence="3" key="2">
    <citation type="submission" date="2020-09" db="EMBL/GenBank/DDBJ databases">
        <authorList>
            <person name="Sun Q."/>
            <person name="Ohkuma M."/>
        </authorList>
    </citation>
    <scope>NUCLEOTIDE SEQUENCE</scope>
    <source>
        <strain evidence="3">JCM 19831</strain>
    </source>
</reference>